<dbReference type="AlphaFoldDB" id="A0A812NWA4"/>
<evidence type="ECO:0000256" key="1">
    <source>
        <dbReference type="SAM" id="MobiDB-lite"/>
    </source>
</evidence>
<proteinExistence type="predicted"/>
<gene>
    <name evidence="3" type="primary">Esyt3</name>
    <name evidence="3" type="ORF">SNAT2548_LOCUS16113</name>
</gene>
<feature type="signal peptide" evidence="2">
    <location>
        <begin position="1"/>
        <end position="41"/>
    </location>
</feature>
<feature type="chain" id="PRO_5032902637" evidence="2">
    <location>
        <begin position="42"/>
        <end position="276"/>
    </location>
</feature>
<organism evidence="3 4">
    <name type="scientific">Symbiodinium natans</name>
    <dbReference type="NCBI Taxonomy" id="878477"/>
    <lineage>
        <taxon>Eukaryota</taxon>
        <taxon>Sar</taxon>
        <taxon>Alveolata</taxon>
        <taxon>Dinophyceae</taxon>
        <taxon>Suessiales</taxon>
        <taxon>Symbiodiniaceae</taxon>
        <taxon>Symbiodinium</taxon>
    </lineage>
</organism>
<reference evidence="3" key="1">
    <citation type="submission" date="2021-02" db="EMBL/GenBank/DDBJ databases">
        <authorList>
            <person name="Dougan E. K."/>
            <person name="Rhodes N."/>
            <person name="Thang M."/>
            <person name="Chan C."/>
        </authorList>
    </citation>
    <scope>NUCLEOTIDE SEQUENCE</scope>
</reference>
<feature type="region of interest" description="Disordered" evidence="1">
    <location>
        <begin position="48"/>
        <end position="70"/>
    </location>
</feature>
<comment type="caution">
    <text evidence="3">The sequence shown here is derived from an EMBL/GenBank/DDBJ whole genome shotgun (WGS) entry which is preliminary data.</text>
</comment>
<dbReference type="EMBL" id="CAJNDS010002074">
    <property type="protein sequence ID" value="CAE7306609.1"/>
    <property type="molecule type" value="Genomic_DNA"/>
</dbReference>
<sequence length="276" mass="29766">MTVLHLAPCAVLRSHPHLPSRPGMAMYSFLTVLAMAWLAAGEPTNLASGNGTGEASGNLRKPPQLPPDVPTASGPSCLCVFDIDRTLTGKQGTARNDCPADKEIFGVWDTAYGLGFLTISEAGQNLQNTFCKKCYMGIVSHGIATGRNSGKRSYLLQHVLVSKPFQALLHSNVQAAQWSIGTVHSPLVLGWPDGEKQNAVSDIVRWYKQQGIDVLDQDVYFFGDRTENIPPFNSTNFNAREISCASRDMSHGDGIIGLCGATRDEIVDVKGVFGCL</sequence>
<evidence type="ECO:0000313" key="4">
    <source>
        <dbReference type="Proteomes" id="UP000604046"/>
    </source>
</evidence>
<name>A0A812NWA4_9DINO</name>
<accession>A0A812NWA4</accession>
<evidence type="ECO:0000256" key="2">
    <source>
        <dbReference type="SAM" id="SignalP"/>
    </source>
</evidence>
<dbReference type="Proteomes" id="UP000604046">
    <property type="component" value="Unassembled WGS sequence"/>
</dbReference>
<evidence type="ECO:0000313" key="3">
    <source>
        <dbReference type="EMBL" id="CAE7306609.1"/>
    </source>
</evidence>
<protein>
    <submittedName>
        <fullName evidence="3">Esyt3 protein</fullName>
    </submittedName>
</protein>
<keyword evidence="4" id="KW-1185">Reference proteome</keyword>
<dbReference type="OrthoDB" id="441831at2759"/>
<keyword evidence="2" id="KW-0732">Signal</keyword>